<keyword evidence="7 11" id="KW-0472">Membrane</keyword>
<evidence type="ECO:0000256" key="8">
    <source>
        <dbReference type="ARBA" id="ARBA00023143"/>
    </source>
</evidence>
<dbReference type="InterPro" id="IPR000067">
    <property type="entry name" value="FlgMring_FliF"/>
</dbReference>
<gene>
    <name evidence="14" type="primary">fliF</name>
    <name evidence="14" type="ORF">G4Z05_03970</name>
</gene>
<dbReference type="RefSeq" id="WP_038535021.1">
    <property type="nucleotide sequence ID" value="NZ_JAAIUV010000004.1"/>
</dbReference>
<feature type="transmembrane region" description="Helical" evidence="11">
    <location>
        <begin position="29"/>
        <end position="49"/>
    </location>
</feature>
<dbReference type="PRINTS" id="PR01009">
    <property type="entry name" value="FLGMRINGFLIF"/>
</dbReference>
<dbReference type="NCBIfam" id="TIGR00206">
    <property type="entry name" value="fliF"/>
    <property type="match status" value="1"/>
</dbReference>
<evidence type="ECO:0000313" key="15">
    <source>
        <dbReference type="Proteomes" id="UP000481621"/>
    </source>
</evidence>
<evidence type="ECO:0000259" key="12">
    <source>
        <dbReference type="Pfam" id="PF01514"/>
    </source>
</evidence>
<dbReference type="PANTHER" id="PTHR30046:SF0">
    <property type="entry name" value="FLAGELLAR M-RING PROTEIN"/>
    <property type="match status" value="1"/>
</dbReference>
<evidence type="ECO:0000313" key="14">
    <source>
        <dbReference type="EMBL" id="NEX78046.1"/>
    </source>
</evidence>
<accession>A0A6B3TNT4</accession>
<dbReference type="InterPro" id="IPR043427">
    <property type="entry name" value="YscJ/FliF"/>
</dbReference>
<reference evidence="14" key="1">
    <citation type="submission" date="2020-02" db="EMBL/GenBank/DDBJ databases">
        <title>Bacillus sedimentmangrovi sp. nov., isolated from sediment of the mangrove ecosystem.</title>
        <authorList>
            <person name="Liu G."/>
        </authorList>
    </citation>
    <scope>NUCLEOTIDE SEQUENCE [LARGE SCALE GENOMIC DNA]</scope>
    <source>
        <strain evidence="14">SgZ-7</strain>
    </source>
</reference>
<comment type="similarity">
    <text evidence="3 9">Belongs to the FliF family.</text>
</comment>
<dbReference type="Pfam" id="PF01514">
    <property type="entry name" value="YscJ_FliF"/>
    <property type="match status" value="1"/>
</dbReference>
<name>A0A6B3TNT4_9BACI</name>
<evidence type="ECO:0000259" key="13">
    <source>
        <dbReference type="Pfam" id="PF08345"/>
    </source>
</evidence>
<keyword evidence="14" id="KW-0969">Cilium</keyword>
<dbReference type="InterPro" id="IPR013556">
    <property type="entry name" value="Flag_M-ring_C"/>
</dbReference>
<keyword evidence="8 9" id="KW-0975">Bacterial flagellum</keyword>
<protein>
    <recommendedName>
        <fullName evidence="9">Flagellar M-ring protein</fullName>
    </recommendedName>
</protein>
<dbReference type="GO" id="GO:0071973">
    <property type="term" value="P:bacterial-type flagellum-dependent cell motility"/>
    <property type="evidence" value="ECO:0007669"/>
    <property type="project" value="InterPro"/>
</dbReference>
<feature type="domain" description="Flagellar M-ring C-terminal" evidence="13">
    <location>
        <begin position="265"/>
        <end position="407"/>
    </location>
</feature>
<evidence type="ECO:0000256" key="10">
    <source>
        <dbReference type="SAM" id="MobiDB-lite"/>
    </source>
</evidence>
<keyword evidence="14" id="KW-0966">Cell projection</keyword>
<feature type="domain" description="Flagellar M-ring N-terminal" evidence="12">
    <location>
        <begin position="50"/>
        <end position="228"/>
    </location>
</feature>
<proteinExistence type="inferred from homology"/>
<evidence type="ECO:0000256" key="7">
    <source>
        <dbReference type="ARBA" id="ARBA00023136"/>
    </source>
</evidence>
<dbReference type="Pfam" id="PF08345">
    <property type="entry name" value="YscJ_FliF_C"/>
    <property type="match status" value="1"/>
</dbReference>
<sequence>MNRSWIDQIKQTKEKFQGYWNARSKKQKWFIIGSFIFISASLSTFIFFASRPHYVPLYNGQLSQREVGDIKAELDKQGFTDYKISENGTMLLVPQKEAADLVVSLASEGYPKDNSINYSIFSQNLNFGATDRQYDILEREALQNQVAEVIKNVDGIKNAEVILTLPEESVFIRSDEEEKATASVMVEVEPGTKLNSQQIRALYTLVSRSVPNLPVENITIMNQYSETLALEDAELDDQSLDKYSEQQKIKKNIERDIQQSLQQLLGTILGTEKVYVHTFVKLNFDKVKVQENLVKPTDENNNGIVISSEKSSKTSTESGGSTGGVVGTGETDVPGYTGESSTGDSNYEEMQERVNYEVNRIQNEIVKSPYAIEDITINVGVEPDPENPDQLPRATEESIRNIVANTVRTALGHPELSQNEIDQRITIFPHSFAKNETEQQESETNWIYLLAAIGGGIVAAGLLIWWLLRRSKQNQVEEEDLVAYEPFIPQPMKEIETEDYFVEQEMSVENQLKKLLDQRPEDFSKVIRTWLNEEER</sequence>
<evidence type="ECO:0000256" key="11">
    <source>
        <dbReference type="SAM" id="Phobius"/>
    </source>
</evidence>
<dbReference type="InterPro" id="IPR006182">
    <property type="entry name" value="FliF_N_dom"/>
</dbReference>
<evidence type="ECO:0000256" key="5">
    <source>
        <dbReference type="ARBA" id="ARBA00022692"/>
    </source>
</evidence>
<organism evidence="14 15">
    <name type="scientific">Neobacillus thermocopriae</name>
    <dbReference type="NCBI Taxonomy" id="1215031"/>
    <lineage>
        <taxon>Bacteria</taxon>
        <taxon>Bacillati</taxon>
        <taxon>Bacillota</taxon>
        <taxon>Bacilli</taxon>
        <taxon>Bacillales</taxon>
        <taxon>Bacillaceae</taxon>
        <taxon>Neobacillus</taxon>
    </lineage>
</organism>
<dbReference type="GO" id="GO:0009431">
    <property type="term" value="C:bacterial-type flagellum basal body, MS ring"/>
    <property type="evidence" value="ECO:0007669"/>
    <property type="project" value="InterPro"/>
</dbReference>
<evidence type="ECO:0000256" key="3">
    <source>
        <dbReference type="ARBA" id="ARBA00007971"/>
    </source>
</evidence>
<dbReference type="AlphaFoldDB" id="A0A6B3TNT4"/>
<keyword evidence="4" id="KW-1003">Cell membrane</keyword>
<keyword evidence="15" id="KW-1185">Reference proteome</keyword>
<keyword evidence="6 11" id="KW-1133">Transmembrane helix</keyword>
<dbReference type="Proteomes" id="UP000481621">
    <property type="component" value="Unassembled WGS sequence"/>
</dbReference>
<keyword evidence="14" id="KW-0282">Flagellum</keyword>
<comment type="caution">
    <text evidence="14">The sequence shown here is derived from an EMBL/GenBank/DDBJ whole genome shotgun (WGS) entry which is preliminary data.</text>
</comment>
<feature type="compositionally biased region" description="Low complexity" evidence="10">
    <location>
        <begin position="307"/>
        <end position="319"/>
    </location>
</feature>
<keyword evidence="5 11" id="KW-0812">Transmembrane</keyword>
<dbReference type="PANTHER" id="PTHR30046">
    <property type="entry name" value="FLAGELLAR M-RING PROTEIN"/>
    <property type="match status" value="1"/>
</dbReference>
<comment type="function">
    <text evidence="9">The M ring may be actively involved in energy transduction.</text>
</comment>
<evidence type="ECO:0000256" key="4">
    <source>
        <dbReference type="ARBA" id="ARBA00022475"/>
    </source>
</evidence>
<dbReference type="PIRSF" id="PIRSF004862">
    <property type="entry name" value="FliF"/>
    <property type="match status" value="1"/>
</dbReference>
<comment type="subcellular location">
    <subcellularLocation>
        <location evidence="1 9">Bacterial flagellum basal body</location>
    </subcellularLocation>
    <subcellularLocation>
        <location evidence="2">Cell membrane</location>
        <topology evidence="2">Multi-pass membrane protein</topology>
    </subcellularLocation>
</comment>
<dbReference type="EMBL" id="JAAIUV010000004">
    <property type="protein sequence ID" value="NEX78046.1"/>
    <property type="molecule type" value="Genomic_DNA"/>
</dbReference>
<evidence type="ECO:0000256" key="9">
    <source>
        <dbReference type="PIRNR" id="PIRNR004862"/>
    </source>
</evidence>
<evidence type="ECO:0000256" key="1">
    <source>
        <dbReference type="ARBA" id="ARBA00004117"/>
    </source>
</evidence>
<feature type="transmembrane region" description="Helical" evidence="11">
    <location>
        <begin position="446"/>
        <end position="468"/>
    </location>
</feature>
<dbReference type="GO" id="GO:0003774">
    <property type="term" value="F:cytoskeletal motor activity"/>
    <property type="evidence" value="ECO:0007669"/>
    <property type="project" value="InterPro"/>
</dbReference>
<evidence type="ECO:0000256" key="2">
    <source>
        <dbReference type="ARBA" id="ARBA00004651"/>
    </source>
</evidence>
<feature type="region of interest" description="Disordered" evidence="10">
    <location>
        <begin position="300"/>
        <end position="347"/>
    </location>
</feature>
<dbReference type="Gene3D" id="3.30.300.30">
    <property type="match status" value="1"/>
</dbReference>
<dbReference type="InterPro" id="IPR045851">
    <property type="entry name" value="AMP-bd_C_sf"/>
</dbReference>
<evidence type="ECO:0000256" key="6">
    <source>
        <dbReference type="ARBA" id="ARBA00022989"/>
    </source>
</evidence>
<dbReference type="GO" id="GO:0005886">
    <property type="term" value="C:plasma membrane"/>
    <property type="evidence" value="ECO:0007669"/>
    <property type="project" value="UniProtKB-SubCell"/>
</dbReference>